<name>A0A2H4SEY6_CORMI</name>
<dbReference type="AlphaFoldDB" id="A0A2H4SEY6"/>
<dbReference type="EMBL" id="CP023324">
    <property type="protein sequence ID" value="ATY61659.1"/>
    <property type="molecule type" value="Genomic_DNA"/>
</dbReference>
<organism evidence="1 2">
    <name type="scientific">Cordyceps militaris</name>
    <name type="common">Caterpillar fungus</name>
    <name type="synonym">Clavaria militaris</name>
    <dbReference type="NCBI Taxonomy" id="73501"/>
    <lineage>
        <taxon>Eukaryota</taxon>
        <taxon>Fungi</taxon>
        <taxon>Dikarya</taxon>
        <taxon>Ascomycota</taxon>
        <taxon>Pezizomycotina</taxon>
        <taxon>Sordariomycetes</taxon>
        <taxon>Hypocreomycetidae</taxon>
        <taxon>Hypocreales</taxon>
        <taxon>Cordycipitaceae</taxon>
        <taxon>Cordyceps</taxon>
    </lineage>
</organism>
<proteinExistence type="predicted"/>
<evidence type="ECO:0000313" key="1">
    <source>
        <dbReference type="EMBL" id="ATY61659.1"/>
    </source>
</evidence>
<reference evidence="1 2" key="1">
    <citation type="journal article" date="2017" name="BMC Genomics">
        <title>Chromosome level assembly and secondary metabolite potential of the parasitic fungus Cordyceps militaris.</title>
        <authorList>
            <person name="Kramer G.J."/>
            <person name="Nodwell J.R."/>
        </authorList>
    </citation>
    <scope>NUCLEOTIDE SEQUENCE [LARGE SCALE GENOMIC DNA]</scope>
    <source>
        <strain evidence="1 2">ATCC 34164</strain>
    </source>
</reference>
<evidence type="ECO:0000313" key="2">
    <source>
        <dbReference type="Proteomes" id="UP000323067"/>
    </source>
</evidence>
<accession>A0A2H4SEY6</accession>
<dbReference type="Proteomes" id="UP000323067">
    <property type="component" value="Chromosome vii"/>
</dbReference>
<sequence length="61" mass="6834">MSKRFFSTSVRSFFRVVGLAIEKIPESHREAFNTFTKPGGAAEAKLGKILEVIIKFVSPFD</sequence>
<dbReference type="VEuPathDB" id="FungiDB:A9K55_008102"/>
<protein>
    <submittedName>
        <fullName evidence="1">Uncharacterized protein</fullName>
    </submittedName>
</protein>
<gene>
    <name evidence="1" type="ORF">A9K55_008102</name>
</gene>